<keyword evidence="1" id="KW-0175">Coiled coil</keyword>
<reference evidence="2" key="1">
    <citation type="journal article" name="Emerg. Infect. Dis.">
        <title>Two cases of a newly characterized neisseria species.</title>
        <authorList>
            <person name="Mustapha M."/>
            <person name="Lemos A.P.S."/>
            <person name="Harrison L.H."/>
            <person name="Vantyne D."/>
            <person name="Sacchi C.T."/>
        </authorList>
    </citation>
    <scope>NUCLEOTIDE SEQUENCE</scope>
    <source>
        <strain evidence="2">N.95.16</strain>
    </source>
</reference>
<name>A0A7X2H0T8_9NEIS</name>
<dbReference type="EMBL" id="WJXO01000002">
    <property type="protein sequence ID" value="MRN39292.1"/>
    <property type="molecule type" value="Genomic_DNA"/>
</dbReference>
<sequence length="197" mass="22982">MNKQKLVYRILDVDNVHTHLALSKLASAPHSKSEAAYNAIALREYKQTLDKLRQMDAEQLEKLAKQSPGVVTYLINLDALKRQLYTLEKNVRQRSEELQRVRWLIARKASNQMVVDLCPLVTAEEIRKIRFELGVPVLKGRLRMPPIAMRLRILKSWQTTEPEKNLYLRYQLLADEYPDLNLGQLYTVITDTKYFGE</sequence>
<keyword evidence="3" id="KW-1185">Reference proteome</keyword>
<feature type="coiled-coil region" evidence="1">
    <location>
        <begin position="42"/>
        <end position="97"/>
    </location>
</feature>
<comment type="caution">
    <text evidence="2">The sequence shown here is derived from an EMBL/GenBank/DDBJ whole genome shotgun (WGS) entry which is preliminary data.</text>
</comment>
<accession>A0A7X2H0T8</accession>
<gene>
    <name evidence="2" type="ORF">GJU80_12595</name>
</gene>
<evidence type="ECO:0000313" key="3">
    <source>
        <dbReference type="Proteomes" id="UP000486297"/>
    </source>
</evidence>
<dbReference type="Proteomes" id="UP000486297">
    <property type="component" value="Unassembled WGS sequence"/>
</dbReference>
<dbReference type="InterPro" id="IPR021364">
    <property type="entry name" value="DUF2857"/>
</dbReference>
<organism evidence="2 3">
    <name type="scientific">Neisseria brasiliensis</name>
    <dbReference type="NCBI Taxonomy" id="2666100"/>
    <lineage>
        <taxon>Bacteria</taxon>
        <taxon>Pseudomonadati</taxon>
        <taxon>Pseudomonadota</taxon>
        <taxon>Betaproteobacteria</taxon>
        <taxon>Neisseriales</taxon>
        <taxon>Neisseriaceae</taxon>
        <taxon>Neisseria</taxon>
    </lineage>
</organism>
<evidence type="ECO:0000256" key="1">
    <source>
        <dbReference type="SAM" id="Coils"/>
    </source>
</evidence>
<protein>
    <submittedName>
        <fullName evidence="2">DUF2857 family protein</fullName>
    </submittedName>
</protein>
<dbReference type="RefSeq" id="WP_095502152.1">
    <property type="nucleotide sequence ID" value="NZ_WJXO01000002.1"/>
</dbReference>
<dbReference type="Pfam" id="PF11198">
    <property type="entry name" value="DUF2857"/>
    <property type="match status" value="1"/>
</dbReference>
<proteinExistence type="predicted"/>
<dbReference type="AlphaFoldDB" id="A0A7X2H0T8"/>
<evidence type="ECO:0000313" key="2">
    <source>
        <dbReference type="EMBL" id="MRN39292.1"/>
    </source>
</evidence>